<dbReference type="Proteomes" id="UP000641588">
    <property type="component" value="Unassembled WGS sequence"/>
</dbReference>
<dbReference type="AlphaFoldDB" id="A0A972H0D2"/>
<dbReference type="InterPro" id="IPR013324">
    <property type="entry name" value="RNA_pol_sigma_r3/r4-like"/>
</dbReference>
<dbReference type="PANTHER" id="PTHR43133">
    <property type="entry name" value="RNA POLYMERASE ECF-TYPE SIGMA FACTO"/>
    <property type="match status" value="1"/>
</dbReference>
<reference evidence="8" key="1">
    <citation type="submission" date="2019-10" db="EMBL/GenBank/DDBJ databases">
        <title>Description of Paenibacillus glebae sp. nov.</title>
        <authorList>
            <person name="Carlier A."/>
            <person name="Qi S."/>
        </authorList>
    </citation>
    <scope>NUCLEOTIDE SEQUENCE</scope>
    <source>
        <strain evidence="8">LMG 31456</strain>
    </source>
</reference>
<dbReference type="RefSeq" id="WP_171652093.1">
    <property type="nucleotide sequence ID" value="NZ_WHOD01000051.1"/>
</dbReference>
<keyword evidence="2" id="KW-0805">Transcription regulation</keyword>
<comment type="caution">
    <text evidence="8">The sequence shown here is derived from an EMBL/GenBank/DDBJ whole genome shotgun (WGS) entry which is preliminary data.</text>
</comment>
<sequence length="190" mass="22225">MNEVLSDQQVMALIQARDEEALKKLYNEYERSVYVFAYRMVGDARMAEEIVLELFLRIWNANERFDCNEGKLTSWMHMLTRNISIDLLRKKRCRTPLTEDPELCQNVAAEKVNTEAGFAGIGEQIKTAVEGLNKDHKQVVEWIYYQGYTQHEVAERHSMLLGTVKARTRFAVRQLQQRLRNVGRREIGDE</sequence>
<dbReference type="GO" id="GO:0006352">
    <property type="term" value="P:DNA-templated transcription initiation"/>
    <property type="evidence" value="ECO:0007669"/>
    <property type="project" value="InterPro"/>
</dbReference>
<evidence type="ECO:0000256" key="2">
    <source>
        <dbReference type="ARBA" id="ARBA00023015"/>
    </source>
</evidence>
<dbReference type="SUPFAM" id="SSF88659">
    <property type="entry name" value="Sigma3 and sigma4 domains of RNA polymerase sigma factors"/>
    <property type="match status" value="1"/>
</dbReference>
<dbReference type="GO" id="GO:0016987">
    <property type="term" value="F:sigma factor activity"/>
    <property type="evidence" value="ECO:0007669"/>
    <property type="project" value="UniProtKB-KW"/>
</dbReference>
<feature type="domain" description="RNA polymerase sigma-70 region 2" evidence="6">
    <location>
        <begin position="25"/>
        <end position="92"/>
    </location>
</feature>
<dbReference type="EMBL" id="WHOD01000051">
    <property type="protein sequence ID" value="NOU93886.1"/>
    <property type="molecule type" value="Genomic_DNA"/>
</dbReference>
<dbReference type="Pfam" id="PF04545">
    <property type="entry name" value="Sigma70_r4"/>
    <property type="match status" value="1"/>
</dbReference>
<dbReference type="GO" id="GO:0003677">
    <property type="term" value="F:DNA binding"/>
    <property type="evidence" value="ECO:0007669"/>
    <property type="project" value="UniProtKB-KW"/>
</dbReference>
<dbReference type="SUPFAM" id="SSF88946">
    <property type="entry name" value="Sigma2 domain of RNA polymerase sigma factors"/>
    <property type="match status" value="1"/>
</dbReference>
<name>A0A972H0D2_9BACL</name>
<dbReference type="Pfam" id="PF04542">
    <property type="entry name" value="Sigma70_r2"/>
    <property type="match status" value="1"/>
</dbReference>
<dbReference type="PANTHER" id="PTHR43133:SF62">
    <property type="entry name" value="RNA POLYMERASE SIGMA FACTOR SIGZ"/>
    <property type="match status" value="1"/>
</dbReference>
<dbReference type="InterPro" id="IPR013325">
    <property type="entry name" value="RNA_pol_sigma_r2"/>
</dbReference>
<evidence type="ECO:0000256" key="5">
    <source>
        <dbReference type="ARBA" id="ARBA00023163"/>
    </source>
</evidence>
<evidence type="ECO:0000313" key="9">
    <source>
        <dbReference type="Proteomes" id="UP000641588"/>
    </source>
</evidence>
<evidence type="ECO:0000256" key="4">
    <source>
        <dbReference type="ARBA" id="ARBA00023125"/>
    </source>
</evidence>
<proteinExistence type="inferred from homology"/>
<dbReference type="Gene3D" id="1.10.10.10">
    <property type="entry name" value="Winged helix-like DNA-binding domain superfamily/Winged helix DNA-binding domain"/>
    <property type="match status" value="1"/>
</dbReference>
<dbReference type="InterPro" id="IPR007627">
    <property type="entry name" value="RNA_pol_sigma70_r2"/>
</dbReference>
<evidence type="ECO:0000259" key="6">
    <source>
        <dbReference type="Pfam" id="PF04542"/>
    </source>
</evidence>
<evidence type="ECO:0000259" key="7">
    <source>
        <dbReference type="Pfam" id="PF04545"/>
    </source>
</evidence>
<evidence type="ECO:0000256" key="1">
    <source>
        <dbReference type="ARBA" id="ARBA00010641"/>
    </source>
</evidence>
<protein>
    <submittedName>
        <fullName evidence="8">Sigma-70 family RNA polymerase sigma factor</fullName>
    </submittedName>
</protein>
<evidence type="ECO:0000256" key="3">
    <source>
        <dbReference type="ARBA" id="ARBA00023082"/>
    </source>
</evidence>
<dbReference type="InterPro" id="IPR039425">
    <property type="entry name" value="RNA_pol_sigma-70-like"/>
</dbReference>
<dbReference type="InterPro" id="IPR014284">
    <property type="entry name" value="RNA_pol_sigma-70_dom"/>
</dbReference>
<organism evidence="8 9">
    <name type="scientific">Paenibacillus foliorum</name>
    <dbReference type="NCBI Taxonomy" id="2654974"/>
    <lineage>
        <taxon>Bacteria</taxon>
        <taxon>Bacillati</taxon>
        <taxon>Bacillota</taxon>
        <taxon>Bacilli</taxon>
        <taxon>Bacillales</taxon>
        <taxon>Paenibacillaceae</taxon>
        <taxon>Paenibacillus</taxon>
    </lineage>
</organism>
<dbReference type="InterPro" id="IPR007630">
    <property type="entry name" value="RNA_pol_sigma70_r4"/>
</dbReference>
<gene>
    <name evidence="8" type="ORF">GC093_11705</name>
</gene>
<dbReference type="InterPro" id="IPR036388">
    <property type="entry name" value="WH-like_DNA-bd_sf"/>
</dbReference>
<comment type="similarity">
    <text evidence="1">Belongs to the sigma-70 factor family. ECF subfamily.</text>
</comment>
<keyword evidence="4" id="KW-0238">DNA-binding</keyword>
<keyword evidence="9" id="KW-1185">Reference proteome</keyword>
<dbReference type="NCBIfam" id="TIGR02937">
    <property type="entry name" value="sigma70-ECF"/>
    <property type="match status" value="1"/>
</dbReference>
<dbReference type="Gene3D" id="1.10.1740.10">
    <property type="match status" value="1"/>
</dbReference>
<feature type="domain" description="RNA polymerase sigma-70 region 4" evidence="7">
    <location>
        <begin position="129"/>
        <end position="176"/>
    </location>
</feature>
<accession>A0A972H0D2</accession>
<evidence type="ECO:0000313" key="8">
    <source>
        <dbReference type="EMBL" id="NOU93886.1"/>
    </source>
</evidence>
<keyword evidence="5" id="KW-0804">Transcription</keyword>
<keyword evidence="3" id="KW-0731">Sigma factor</keyword>